<accession>A0A0G1KDJ3</accession>
<keyword evidence="1" id="KW-0472">Membrane</keyword>
<dbReference type="EMBL" id="LCJQ01000006">
    <property type="protein sequence ID" value="KKT81653.1"/>
    <property type="molecule type" value="Genomic_DNA"/>
</dbReference>
<dbReference type="Proteomes" id="UP000034595">
    <property type="component" value="Unassembled WGS sequence"/>
</dbReference>
<gene>
    <name evidence="2" type="ORF">UW78_C0006G0018</name>
</gene>
<feature type="transmembrane region" description="Helical" evidence="1">
    <location>
        <begin position="42"/>
        <end position="64"/>
    </location>
</feature>
<reference evidence="2 3" key="1">
    <citation type="journal article" date="2015" name="Nature">
        <title>rRNA introns, odd ribosomes, and small enigmatic genomes across a large radiation of phyla.</title>
        <authorList>
            <person name="Brown C.T."/>
            <person name="Hug L.A."/>
            <person name="Thomas B.C."/>
            <person name="Sharon I."/>
            <person name="Castelle C.J."/>
            <person name="Singh A."/>
            <person name="Wilkins M.J."/>
            <person name="Williams K.H."/>
            <person name="Banfield J.F."/>
        </authorList>
    </citation>
    <scope>NUCLEOTIDE SEQUENCE [LARGE SCALE GENOMIC DNA]</scope>
</reference>
<name>A0A0G1KDJ3_9BACT</name>
<organism evidence="2 3">
    <name type="scientific">Candidatus Azambacteria bacterium GW2011_GWA1_44_9</name>
    <dbReference type="NCBI Taxonomy" id="1618610"/>
    <lineage>
        <taxon>Bacteria</taxon>
        <taxon>Candidatus Azamiibacteriota</taxon>
    </lineage>
</organism>
<feature type="transmembrane region" description="Helical" evidence="1">
    <location>
        <begin position="106"/>
        <end position="130"/>
    </location>
</feature>
<proteinExistence type="predicted"/>
<keyword evidence="1" id="KW-0812">Transmembrane</keyword>
<sequence length="134" mass="14783">MNKQKFINIVAKVTVLSIIGNVILAILGRIASSTPDTFGPYMYGPVIGLTVAGVFAAAVVYYVMRLKYADAVKANKHFLIISWAVLVLSMVPDILIPWIPEADMVGWTYVVIANLMLMHVVAGGLVMYYFTRKE</sequence>
<feature type="transmembrane region" description="Helical" evidence="1">
    <location>
        <begin position="76"/>
        <end position="100"/>
    </location>
</feature>
<evidence type="ECO:0000313" key="2">
    <source>
        <dbReference type="EMBL" id="KKT81653.1"/>
    </source>
</evidence>
<dbReference type="PATRIC" id="fig|1618610.3.peg.279"/>
<comment type="caution">
    <text evidence="2">The sequence shown here is derived from an EMBL/GenBank/DDBJ whole genome shotgun (WGS) entry which is preliminary data.</text>
</comment>
<keyword evidence="1" id="KW-1133">Transmembrane helix</keyword>
<evidence type="ECO:0000313" key="3">
    <source>
        <dbReference type="Proteomes" id="UP000034595"/>
    </source>
</evidence>
<protein>
    <submittedName>
        <fullName evidence="2">Uncharacterized protein</fullName>
    </submittedName>
</protein>
<evidence type="ECO:0000256" key="1">
    <source>
        <dbReference type="SAM" id="Phobius"/>
    </source>
</evidence>
<feature type="transmembrane region" description="Helical" evidence="1">
    <location>
        <begin position="9"/>
        <end position="30"/>
    </location>
</feature>
<dbReference type="AlphaFoldDB" id="A0A0G1KDJ3"/>